<dbReference type="Gene3D" id="3.40.50.300">
    <property type="entry name" value="P-loop containing nucleotide triphosphate hydrolases"/>
    <property type="match status" value="1"/>
</dbReference>
<feature type="domain" description="DUF7708" evidence="3">
    <location>
        <begin position="78"/>
        <end position="208"/>
    </location>
</feature>
<dbReference type="InterPro" id="IPR056884">
    <property type="entry name" value="NPHP3-like_N"/>
</dbReference>
<evidence type="ECO:0000259" key="3">
    <source>
        <dbReference type="Pfam" id="PF24809"/>
    </source>
</evidence>
<evidence type="ECO:0000259" key="4">
    <source>
        <dbReference type="Pfam" id="PF24883"/>
    </source>
</evidence>
<comment type="caution">
    <text evidence="5">The sequence shown here is derived from an EMBL/GenBank/DDBJ whole genome shotgun (WGS) entry which is preliminary data.</text>
</comment>
<dbReference type="AlphaFoldDB" id="A0A4R8T263"/>
<proteinExistence type="predicted"/>
<dbReference type="EMBL" id="QAPF01000449">
    <property type="protein sequence ID" value="TEA10741.1"/>
    <property type="molecule type" value="Genomic_DNA"/>
</dbReference>
<name>A0A4R8T263_9PEZI</name>
<evidence type="ECO:0000313" key="6">
    <source>
        <dbReference type="Proteomes" id="UP000295604"/>
    </source>
</evidence>
<evidence type="ECO:0000313" key="5">
    <source>
        <dbReference type="EMBL" id="TEA10741.1"/>
    </source>
</evidence>
<dbReference type="InterPro" id="IPR054471">
    <property type="entry name" value="GPIID_WHD"/>
</dbReference>
<protein>
    <submittedName>
        <fullName evidence="5">Vegetative incompatibility protein HET-E-1</fullName>
    </submittedName>
</protein>
<dbReference type="Pfam" id="PF24809">
    <property type="entry name" value="DUF7708"/>
    <property type="match status" value="1"/>
</dbReference>
<feature type="domain" description="Nephrocystin 3-like N-terminal" evidence="4">
    <location>
        <begin position="280"/>
        <end position="416"/>
    </location>
</feature>
<dbReference type="PANTHER" id="PTHR10039">
    <property type="entry name" value="AMELOGENIN"/>
    <property type="match status" value="1"/>
</dbReference>
<dbReference type="Pfam" id="PF22939">
    <property type="entry name" value="WHD_GPIID"/>
    <property type="match status" value="1"/>
</dbReference>
<dbReference type="PANTHER" id="PTHR10039:SF10">
    <property type="entry name" value="NACHT DOMAIN-CONTAINING PROTEIN"/>
    <property type="match status" value="1"/>
</dbReference>
<dbReference type="SUPFAM" id="SSF52540">
    <property type="entry name" value="P-loop containing nucleoside triphosphate hydrolases"/>
    <property type="match status" value="1"/>
</dbReference>
<keyword evidence="1" id="KW-0677">Repeat</keyword>
<reference evidence="5 6" key="1">
    <citation type="submission" date="2018-11" db="EMBL/GenBank/DDBJ databases">
        <title>Genome sequence and assembly of Colletotrichum sidae.</title>
        <authorList>
            <person name="Gan P."/>
            <person name="Shirasu K."/>
        </authorList>
    </citation>
    <scope>NUCLEOTIDE SEQUENCE [LARGE SCALE GENOMIC DNA]</scope>
    <source>
        <strain evidence="5 6">CBS 518.97</strain>
    </source>
</reference>
<evidence type="ECO:0000259" key="2">
    <source>
        <dbReference type="Pfam" id="PF22939"/>
    </source>
</evidence>
<gene>
    <name evidence="5" type="primary">HET-E1-3</name>
    <name evidence="5" type="ORF">C8034_v008357</name>
</gene>
<organism evidence="5 6">
    <name type="scientific">Colletotrichum sidae</name>
    <dbReference type="NCBI Taxonomy" id="1347389"/>
    <lineage>
        <taxon>Eukaryota</taxon>
        <taxon>Fungi</taxon>
        <taxon>Dikarya</taxon>
        <taxon>Ascomycota</taxon>
        <taxon>Pezizomycotina</taxon>
        <taxon>Sordariomycetes</taxon>
        <taxon>Hypocreomycetidae</taxon>
        <taxon>Glomerellales</taxon>
        <taxon>Glomerellaceae</taxon>
        <taxon>Colletotrichum</taxon>
        <taxon>Colletotrichum orbiculare species complex</taxon>
    </lineage>
</organism>
<evidence type="ECO:0000256" key="1">
    <source>
        <dbReference type="ARBA" id="ARBA00022737"/>
    </source>
</evidence>
<sequence length="622" mass="70464">MALAFRNASPLRPEVRLAQAVSEFEASLNSRQKESFRRSRLAASSSPPTLNDVMRLTAEVDLQVRQKQQLSRSHGPRLTNMLQSVQQYAALGDVVIGGSQNLIACGVWAAVRMMLQVTVGRAAYLERLSLLFMETGRQAPRHQAMALIYAKSESLQNHLFEYYIVVTHICQHVLNFAQKTAIGQMASSLNDSKLKEYQADLESWSESIRDEVNFLLNQHLHEEAQQNARARSMMSHLSDSAAHHRAFRKKMRWLEKCSTCDFQTTWKQARKRGSTSLFPTWSEYETWKNDSSPSAILFSGKVGSGKSVIMANIVDDLSLQSDAQVIYFFCRHDLPESLKPRTVLGCLAHQCLNLLSPADQAFEKEPVSIDLDSLASIIGRSNGANRKAFILVDGLDECSLEDRRCILQHLSRPAVTTHWRIALSARFSVNPFLKDDFPVLRHVSVPIDNPDIDQYVDHELEARLINGKLTVGDPCIITEIRDALIQGANGMFLWVALQLDEICAEVSDHGIRSTIRSLPKDITETYVRILNRVTARDHKNYHLRIFKVLAVIYEPLSMDEVREVLSVTAGDTTWDPRKLINNVLDVLEFCGSLIMIDEEEQTLRFVHHTAKSFFQTKDTRTR</sequence>
<accession>A0A4R8T263</accession>
<keyword evidence="6" id="KW-1185">Reference proteome</keyword>
<dbReference type="Proteomes" id="UP000295604">
    <property type="component" value="Unassembled WGS sequence"/>
</dbReference>
<dbReference type="InterPro" id="IPR027417">
    <property type="entry name" value="P-loop_NTPase"/>
</dbReference>
<feature type="domain" description="GPI inositol-deacylase winged helix" evidence="2">
    <location>
        <begin position="538"/>
        <end position="616"/>
    </location>
</feature>
<dbReference type="InterPro" id="IPR056125">
    <property type="entry name" value="DUF7708"/>
</dbReference>
<dbReference type="Pfam" id="PF24883">
    <property type="entry name" value="NPHP3_N"/>
    <property type="match status" value="1"/>
</dbReference>